<dbReference type="RefSeq" id="WP_182836802.1">
    <property type="nucleotide sequence ID" value="NZ_BAAABQ010000001.1"/>
</dbReference>
<dbReference type="EMBL" id="JACJID010000001">
    <property type="protein sequence ID" value="MBA8924516.1"/>
    <property type="molecule type" value="Genomic_DNA"/>
</dbReference>
<keyword evidence="3" id="KW-1185">Reference proteome</keyword>
<gene>
    <name evidence="2" type="ORF">BC739_001713</name>
</gene>
<evidence type="ECO:0000313" key="2">
    <source>
        <dbReference type="EMBL" id="MBA8924516.1"/>
    </source>
</evidence>
<name>A0ABR6BCR7_9PSEU</name>
<dbReference type="Proteomes" id="UP000517916">
    <property type="component" value="Unassembled WGS sequence"/>
</dbReference>
<protein>
    <recommendedName>
        <fullName evidence="4">Integrase</fullName>
    </recommendedName>
</protein>
<proteinExistence type="predicted"/>
<evidence type="ECO:0000256" key="1">
    <source>
        <dbReference type="SAM" id="MobiDB-lite"/>
    </source>
</evidence>
<reference evidence="2 3" key="1">
    <citation type="submission" date="2020-08" db="EMBL/GenBank/DDBJ databases">
        <title>Genomic Encyclopedia of Archaeal and Bacterial Type Strains, Phase II (KMG-II): from individual species to whole genera.</title>
        <authorList>
            <person name="Goeker M."/>
        </authorList>
    </citation>
    <scope>NUCLEOTIDE SEQUENCE [LARGE SCALE GENOMIC DNA]</scope>
    <source>
        <strain evidence="2 3">DSM 43850</strain>
    </source>
</reference>
<comment type="caution">
    <text evidence="2">The sequence shown here is derived from an EMBL/GenBank/DDBJ whole genome shotgun (WGS) entry which is preliminary data.</text>
</comment>
<sequence>MIRSNEYKTATDEHGNHQSAGVERDVPWVAITPVVNAIRVVERMVPDGQLLFDHDSHDLHTTGSDTGSLKLDALRARIEDFVAWANTEAATHGLPNETIPPDPNGKIGTARFRRSLAWHIARRPNGLVALAIQYGHLRTTFVAGGYASRSRDGIHDLIDIETVRAVADTVADLHDDLGAGGGVSGPAARRAIKAAATAPRFAGTVITATTARRLIANEDAMIYDNPHALLLCHYKRATALCHRDGVKDTPRVDHCVPGCGNVIRTDQHALQLRERATALDTRAARVPGPLGERLRANADKLRGYADAHDRTRITLTEDAG</sequence>
<accession>A0ABR6BCR7</accession>
<organism evidence="2 3">
    <name type="scientific">Kutzneria viridogrisea</name>
    <dbReference type="NCBI Taxonomy" id="47990"/>
    <lineage>
        <taxon>Bacteria</taxon>
        <taxon>Bacillati</taxon>
        <taxon>Actinomycetota</taxon>
        <taxon>Actinomycetes</taxon>
        <taxon>Pseudonocardiales</taxon>
        <taxon>Pseudonocardiaceae</taxon>
        <taxon>Kutzneria</taxon>
    </lineage>
</organism>
<feature type="region of interest" description="Disordered" evidence="1">
    <location>
        <begin position="1"/>
        <end position="21"/>
    </location>
</feature>
<evidence type="ECO:0008006" key="4">
    <source>
        <dbReference type="Google" id="ProtNLM"/>
    </source>
</evidence>
<evidence type="ECO:0000313" key="3">
    <source>
        <dbReference type="Proteomes" id="UP000517916"/>
    </source>
</evidence>